<proteinExistence type="predicted"/>
<dbReference type="PROSITE" id="PS51257">
    <property type="entry name" value="PROKAR_LIPOPROTEIN"/>
    <property type="match status" value="1"/>
</dbReference>
<dbReference type="Proteomes" id="UP001597441">
    <property type="component" value="Unassembled WGS sequence"/>
</dbReference>
<dbReference type="InterPro" id="IPR012341">
    <property type="entry name" value="6hp_glycosidase-like_sf"/>
</dbReference>
<dbReference type="Pfam" id="PF21307">
    <property type="entry name" value="Glyco_hydro_95_C"/>
    <property type="match status" value="1"/>
</dbReference>
<dbReference type="GO" id="GO:0016787">
    <property type="term" value="F:hydrolase activity"/>
    <property type="evidence" value="ECO:0007669"/>
    <property type="project" value="UniProtKB-KW"/>
</dbReference>
<gene>
    <name evidence="4" type="ORF">ACFSQS_01770</name>
</gene>
<evidence type="ECO:0000259" key="3">
    <source>
        <dbReference type="Pfam" id="PF22124"/>
    </source>
</evidence>
<keyword evidence="5" id="KW-1185">Reference proteome</keyword>
<protein>
    <submittedName>
        <fullName evidence="4">Glycoside hydrolase N-terminal domain-containing protein</fullName>
    </submittedName>
</protein>
<sequence length="794" mass="90598">MNFLKKQFSYLKHVKLLFILLVAVACKEKTQTPKDVLWYEQPATQWMEALPVGNGRLGAMVFGNPNQERIQLNEDSMWPGAADWEDYKGSPEDLEHIRNLLKAGKITEADKLIVEKFSLKSIVRSHQTMGDLFIDFHQKKEIENYKRSLNLDDALATVNYTSKGNSYSQKVFASAADDALVIELSTTANEGLNLNLKLDRPLDNGHETVTISNPSDSQISMIGMVTQFGGMKNSKPFPIDYGVQFETRLKVKNDSGTIESENGELVLKNVKKATIYLVCNTSFYHKNYKEKNIKTLALIENKSFSELFKSHQKDYQKLYKRVAFNLGGAALDSLPTDKRLKRIKAGEDDPDLAAKLFKFGRYLLISSSREGTNPANLQGIWNRHIKAPWNADYHLNINLQMNYWPADVTNLSELHQPFFNFIDKVIERGKVTAKKQYGIQRGAVVHHATDLWAPPFMRAEQPYWGSWIHGGGWSSQHYWEHYLYTQDADFLKQRAYPVLKSIAEFYLDWLVKDPKTNLWVSAPETSPENSYFFNKDNSGAVSFGSAMGHQIIAEVFDNVLEASKVLNIEDDFVEEVRLKRKSLFPGVVVGDHGRILEWNEPYDEPEKGHRHMSHLYALHPGKTIVENTPITFNAARKTIDYRLQHGGAGTGWSRAWMINLNARLLDAKSAQENIKKFMQISVADNLFDEHPPFQIDGNFGYSAGVAELLMQSHEPFLRILPTLPDNWKTGHVSGLKARGNIEVDIEWKDRKLLKLGLLSKENQIKSIKYNGVSVKIELRKNEKIWLNDKLNVVK</sequence>
<dbReference type="InterPro" id="IPR049053">
    <property type="entry name" value="AFCA-like_C"/>
</dbReference>
<dbReference type="InterPro" id="IPR008928">
    <property type="entry name" value="6-hairpin_glycosidase_sf"/>
</dbReference>
<dbReference type="SUPFAM" id="SSF48208">
    <property type="entry name" value="Six-hairpin glycosidases"/>
    <property type="match status" value="1"/>
</dbReference>
<dbReference type="PANTHER" id="PTHR31084:SF0">
    <property type="entry name" value="ALPHA-L-FUCOSIDASE 2"/>
    <property type="match status" value="1"/>
</dbReference>
<feature type="domain" description="Glycosyl hydrolase family 95 N-terminal" evidence="1">
    <location>
        <begin position="37"/>
        <end position="284"/>
    </location>
</feature>
<dbReference type="PIRSF" id="PIRSF007663">
    <property type="entry name" value="UCP007663"/>
    <property type="match status" value="1"/>
</dbReference>
<dbReference type="InterPro" id="IPR054363">
    <property type="entry name" value="GH95_cat"/>
</dbReference>
<evidence type="ECO:0000313" key="4">
    <source>
        <dbReference type="EMBL" id="MFD2533816.1"/>
    </source>
</evidence>
<accession>A0ABW5JNT9</accession>
<dbReference type="InterPro" id="IPR027414">
    <property type="entry name" value="GH95_N_dom"/>
</dbReference>
<dbReference type="Pfam" id="PF22124">
    <property type="entry name" value="Glyco_hydro_95_cat"/>
    <property type="match status" value="1"/>
</dbReference>
<feature type="domain" description="Glycosyl hydrolase family 95 catalytic" evidence="3">
    <location>
        <begin position="303"/>
        <end position="709"/>
    </location>
</feature>
<dbReference type="PANTHER" id="PTHR31084">
    <property type="entry name" value="ALPHA-L-FUCOSIDASE 2"/>
    <property type="match status" value="1"/>
</dbReference>
<comment type="caution">
    <text evidence="4">The sequence shown here is derived from an EMBL/GenBank/DDBJ whole genome shotgun (WGS) entry which is preliminary data.</text>
</comment>
<evidence type="ECO:0000313" key="5">
    <source>
        <dbReference type="Proteomes" id="UP001597441"/>
    </source>
</evidence>
<organism evidence="4 5">
    <name type="scientific">Gelatiniphilus marinus</name>
    <dbReference type="NCBI Taxonomy" id="1759464"/>
    <lineage>
        <taxon>Bacteria</taxon>
        <taxon>Pseudomonadati</taxon>
        <taxon>Bacteroidota</taxon>
        <taxon>Flavobacteriia</taxon>
        <taxon>Flavobacteriales</taxon>
        <taxon>Flavobacteriaceae</taxon>
        <taxon>Gelatiniphilus</taxon>
    </lineage>
</organism>
<dbReference type="Pfam" id="PF14498">
    <property type="entry name" value="Glyco_hyd_65N_2"/>
    <property type="match status" value="1"/>
</dbReference>
<keyword evidence="4" id="KW-0378">Hydrolase</keyword>
<dbReference type="Gene3D" id="1.50.10.10">
    <property type="match status" value="1"/>
</dbReference>
<dbReference type="RefSeq" id="WP_388013152.1">
    <property type="nucleotide sequence ID" value="NZ_JBHUDT010000001.1"/>
</dbReference>
<dbReference type="EMBL" id="JBHULK010000001">
    <property type="protein sequence ID" value="MFD2533816.1"/>
    <property type="molecule type" value="Genomic_DNA"/>
</dbReference>
<reference evidence="5" key="1">
    <citation type="journal article" date="2019" name="Int. J. Syst. Evol. Microbiol.">
        <title>The Global Catalogue of Microorganisms (GCM) 10K type strain sequencing project: providing services to taxonomists for standard genome sequencing and annotation.</title>
        <authorList>
            <consortium name="The Broad Institute Genomics Platform"/>
            <consortium name="The Broad Institute Genome Sequencing Center for Infectious Disease"/>
            <person name="Wu L."/>
            <person name="Ma J."/>
        </authorList>
    </citation>
    <scope>NUCLEOTIDE SEQUENCE [LARGE SCALE GENOMIC DNA]</scope>
    <source>
        <strain evidence="5">KCTC 42903</strain>
    </source>
</reference>
<feature type="domain" description="Alpha fucosidase A-like C-terminal" evidence="2">
    <location>
        <begin position="711"/>
        <end position="781"/>
    </location>
</feature>
<evidence type="ECO:0000259" key="2">
    <source>
        <dbReference type="Pfam" id="PF21307"/>
    </source>
</evidence>
<dbReference type="InterPro" id="IPR016518">
    <property type="entry name" value="Alpha-L-fucosidase"/>
</dbReference>
<evidence type="ECO:0000259" key="1">
    <source>
        <dbReference type="Pfam" id="PF14498"/>
    </source>
</evidence>
<name>A0ABW5JNT9_9FLAO</name>